<dbReference type="EMBL" id="KZ454989">
    <property type="protein sequence ID" value="PKI84458.1"/>
    <property type="molecule type" value="Genomic_DNA"/>
</dbReference>
<dbReference type="STRING" id="2020962.A0A2N1JD30"/>
<keyword evidence="2" id="KW-1185">Reference proteome</keyword>
<dbReference type="Proteomes" id="UP000232875">
    <property type="component" value="Unassembled WGS sequence"/>
</dbReference>
<dbReference type="GO" id="GO:0006891">
    <property type="term" value="P:intra-Golgi vesicle-mediated transport"/>
    <property type="evidence" value="ECO:0007669"/>
    <property type="project" value="InterPro"/>
</dbReference>
<dbReference type="GO" id="GO:1990071">
    <property type="term" value="C:TRAPPII protein complex"/>
    <property type="evidence" value="ECO:0007669"/>
    <property type="project" value="InterPro"/>
</dbReference>
<dbReference type="InterPro" id="IPR024662">
    <property type="entry name" value="Trs65"/>
</dbReference>
<organism evidence="1 2">
    <name type="scientific">Malassezia vespertilionis</name>
    <dbReference type="NCBI Taxonomy" id="2020962"/>
    <lineage>
        <taxon>Eukaryota</taxon>
        <taxon>Fungi</taxon>
        <taxon>Dikarya</taxon>
        <taxon>Basidiomycota</taxon>
        <taxon>Ustilaginomycotina</taxon>
        <taxon>Malasseziomycetes</taxon>
        <taxon>Malasseziales</taxon>
        <taxon>Malasseziaceae</taxon>
        <taxon>Malassezia</taxon>
    </lineage>
</organism>
<dbReference type="PANTHER" id="PTHR28159">
    <property type="entry name" value="TRAFFICKING PROTEIN PARTICLE COMPLEX II-SPECIFIC SUBUNIT 65"/>
    <property type="match status" value="1"/>
</dbReference>
<evidence type="ECO:0000313" key="2">
    <source>
        <dbReference type="Proteomes" id="UP000232875"/>
    </source>
</evidence>
<dbReference type="PANTHER" id="PTHR28159:SF1">
    <property type="entry name" value="TRAFFICKING PROTEIN PARTICLE COMPLEX II-SPECIFIC SUBUNIT 65"/>
    <property type="match status" value="1"/>
</dbReference>
<evidence type="ECO:0000313" key="1">
    <source>
        <dbReference type="EMBL" id="PKI84458.1"/>
    </source>
</evidence>
<proteinExistence type="predicted"/>
<dbReference type="GO" id="GO:0005802">
    <property type="term" value="C:trans-Golgi network"/>
    <property type="evidence" value="ECO:0007669"/>
    <property type="project" value="TreeGrafter"/>
</dbReference>
<gene>
    <name evidence="1" type="ORF">MVES_001713</name>
</gene>
<sequence length="786" mass="84312">MLGPTHAFAEARALSADVAALFAGSHAAIYLPPAVSKDEEQVYYDELVRVQLVLQLPSVPSKLPSPEHADGAWVEDFSGCAQLPPLLLTMLDSLQVKISGTLASKPLFAKQWMRSGSPSAFVLLDKMHGAPYDDDVRVPFGKDAFQHGVTYETEAKAWKVAWVGDVVAPLPSMQPGIASLQLTSSFALNIDMAQLVREIDAPPLQTPFHFTTSTYHPFMHTHDPYIVDVDLLHPLTEPVTLPDETHDQRHAHIASKLCMLPVSMLLPAAGIDLVTPSSQSLSLERAFARAKEIEAAAVAADADIALAPFASDRARSKNNAMERRGSLPTAFSDDTEAHVANDVASAACMGILVLTRKTSIARDVFPTITVHMRTMNHAAMIQPECPGYAVAPCSVLLSIELESVCARSTFIVHDLSVAVGAALGGESNTCLKEDLFRAVVTPLGTPKHHTQFPAKMEPLAQYNFLYTVHLETPENHAGDVARVLQHWAPHRTTTVMLRGASLPHTADVDEARGSSCSMQWNGTMDLSHVRVELQRRLAASIAVLRSTGWDPALPALPVHRIEEQAHVVLGDAQHSATALLLQHRPPPLLPSIAPYSAPVPAAVSPPPPTPPAGHSVSYLDAAQARFAQMTRGESEYVRPSAVHHSYAWGRESKDADALLSSSLAHTLIASVEVLAGVVGDSYTLLPTNGQGELGATLSVARRNSVRIRLGVYNVSSDVMDVVLNWQPASLRAASSVCGFVPDRSDVHIGPILPGASRVAELGLCAIASGLQQLGELAVRDTHSHSS</sequence>
<protein>
    <submittedName>
        <fullName evidence="1">Uncharacterized protein</fullName>
    </submittedName>
</protein>
<dbReference type="AlphaFoldDB" id="A0A2N1JD30"/>
<accession>A0A2N1JD30</accession>
<reference evidence="1 2" key="1">
    <citation type="submission" date="2017-10" db="EMBL/GenBank/DDBJ databases">
        <title>A novel species of cold-tolerant Malassezia isolated from bats.</title>
        <authorList>
            <person name="Lorch J.M."/>
            <person name="Palmer J.M."/>
            <person name="Vanderwolf K.J."/>
            <person name="Schmidt K.Z."/>
            <person name="Verant M.L."/>
            <person name="Weller T.J."/>
            <person name="Blehert D.S."/>
        </authorList>
    </citation>
    <scope>NUCLEOTIDE SEQUENCE [LARGE SCALE GENOMIC DNA]</scope>
    <source>
        <strain evidence="1 2">NWHC:44797-103</strain>
    </source>
</reference>
<dbReference type="OrthoDB" id="3351580at2759"/>
<name>A0A2N1JD30_9BASI</name>